<comment type="subunit">
    <text evidence="13">Component of the TIM23 complex at least composed of Tim23, Tim17 (Tim17a1, Tim17a2 or Tim17b1) and a Tim50.</text>
</comment>
<name>A0ABD2NHK1_9CUCU</name>
<evidence type="ECO:0000256" key="11">
    <source>
        <dbReference type="ARBA" id="ARBA00023128"/>
    </source>
</evidence>
<comment type="similarity">
    <text evidence="3 14">Belongs to the TIM50 family.</text>
</comment>
<evidence type="ECO:0000256" key="14">
    <source>
        <dbReference type="RuleBase" id="RU365079"/>
    </source>
</evidence>
<dbReference type="FunFam" id="3.40.50.1000:FF:000019">
    <property type="entry name" value="Mitochondrial import inner membrane translocase subunit TIM50"/>
    <property type="match status" value="1"/>
</dbReference>
<dbReference type="EMBL" id="JABFTP020000103">
    <property type="protein sequence ID" value="KAL3278271.1"/>
    <property type="molecule type" value="Genomic_DNA"/>
</dbReference>
<dbReference type="InterPro" id="IPR036412">
    <property type="entry name" value="HAD-like_sf"/>
</dbReference>
<dbReference type="PANTHER" id="PTHR12210">
    <property type="entry name" value="DULLARD PROTEIN PHOSPHATASE"/>
    <property type="match status" value="1"/>
</dbReference>
<evidence type="ECO:0000256" key="10">
    <source>
        <dbReference type="ARBA" id="ARBA00023010"/>
    </source>
</evidence>
<reference evidence="17 18" key="1">
    <citation type="journal article" date="2021" name="BMC Biol.">
        <title>Horizontally acquired antibacterial genes associated with adaptive radiation of ladybird beetles.</title>
        <authorList>
            <person name="Li H.S."/>
            <person name="Tang X.F."/>
            <person name="Huang Y.H."/>
            <person name="Xu Z.Y."/>
            <person name="Chen M.L."/>
            <person name="Du X.Y."/>
            <person name="Qiu B.Y."/>
            <person name="Chen P.T."/>
            <person name="Zhang W."/>
            <person name="Slipinski A."/>
            <person name="Escalona H.E."/>
            <person name="Waterhouse R.M."/>
            <person name="Zwick A."/>
            <person name="Pang H."/>
        </authorList>
    </citation>
    <scope>NUCLEOTIDE SEQUENCE [LARGE SCALE GENOMIC DNA]</scope>
    <source>
        <strain evidence="17">SYSU2018</strain>
    </source>
</reference>
<keyword evidence="12 14" id="KW-0472">Membrane</keyword>
<dbReference type="Proteomes" id="UP001516400">
    <property type="component" value="Unassembled WGS sequence"/>
</dbReference>
<gene>
    <name evidence="17" type="ORF">HHI36_013606</name>
</gene>
<evidence type="ECO:0000256" key="8">
    <source>
        <dbReference type="ARBA" id="ARBA00022946"/>
    </source>
</evidence>
<keyword evidence="10 14" id="KW-0811">Translocation</keyword>
<dbReference type="InterPro" id="IPR023214">
    <property type="entry name" value="HAD_sf"/>
</dbReference>
<dbReference type="InterPro" id="IPR050365">
    <property type="entry name" value="TIM50"/>
</dbReference>
<proteinExistence type="inferred from homology"/>
<evidence type="ECO:0000256" key="5">
    <source>
        <dbReference type="ARBA" id="ARBA00022692"/>
    </source>
</evidence>
<evidence type="ECO:0000259" key="16">
    <source>
        <dbReference type="PROSITE" id="PS50969"/>
    </source>
</evidence>
<keyword evidence="8 14" id="KW-0809">Transit peptide</keyword>
<keyword evidence="18" id="KW-1185">Reference proteome</keyword>
<evidence type="ECO:0000256" key="3">
    <source>
        <dbReference type="ARBA" id="ARBA00006344"/>
    </source>
</evidence>
<feature type="region of interest" description="Disordered" evidence="15">
    <location>
        <begin position="325"/>
        <end position="344"/>
    </location>
</feature>
<comment type="subcellular location">
    <subcellularLocation>
        <location evidence="2 14">Mitochondrion inner membrane</location>
        <topology evidence="2 14">Single-pass membrane protein</topology>
    </subcellularLocation>
</comment>
<evidence type="ECO:0000313" key="18">
    <source>
        <dbReference type="Proteomes" id="UP001516400"/>
    </source>
</evidence>
<evidence type="ECO:0000256" key="7">
    <source>
        <dbReference type="ARBA" id="ARBA00022927"/>
    </source>
</evidence>
<evidence type="ECO:0000256" key="6">
    <source>
        <dbReference type="ARBA" id="ARBA00022792"/>
    </source>
</evidence>
<keyword evidence="5 14" id="KW-0812">Transmembrane</keyword>
<evidence type="ECO:0000256" key="2">
    <source>
        <dbReference type="ARBA" id="ARBA00004434"/>
    </source>
</evidence>
<keyword evidence="11 14" id="KW-0496">Mitochondrion</keyword>
<evidence type="ECO:0000256" key="15">
    <source>
        <dbReference type="SAM" id="MobiDB-lite"/>
    </source>
</evidence>
<dbReference type="GO" id="GO:0005744">
    <property type="term" value="C:TIM23 mitochondrial import inner membrane translocase complex"/>
    <property type="evidence" value="ECO:0007669"/>
    <property type="project" value="UniProtKB-UniRule"/>
</dbReference>
<dbReference type="PROSITE" id="PS50969">
    <property type="entry name" value="FCP1"/>
    <property type="match status" value="1"/>
</dbReference>
<comment type="function">
    <text evidence="1 14">Essential component of the TIM23 complex, a complex that mediates the translocation of transit peptide-containing proteins across the mitochondrial inner membrane.</text>
</comment>
<sequence length="344" mass="40315">MFKMWSYKFCSKFLQFRRLPISSGISYAFINNVPDYHTHCSQRLITKLENNTSNKKGPDDKETENTIKSIKYSLIGLGVMVLGASIYFILTYGQPRVDDEGNKIDDEFSALPVWLQYMRRSIYEIQKFALFIQQPSRQKLLPDPVKFPYQQPPYTLVLEIKDILVHPEWTYNTGWRFKKRPGIDYFLESLAGMYEIVVFTAEQGFTVFPLVEALDPKNLISYKLVRDATHFVDGHHVKNLDKLNRDLSKVIVIDWNDESVKFHNDNLLNIGQWNGSYDNTLIDLTSFLATIAQNEVEDVREVLKYYKTFENPLATFRQKQKEIFQQEKDSATPKIETPRKSHFY</sequence>
<dbReference type="Pfam" id="PF03031">
    <property type="entry name" value="NIF"/>
    <property type="match status" value="1"/>
</dbReference>
<evidence type="ECO:0000256" key="1">
    <source>
        <dbReference type="ARBA" id="ARBA00002959"/>
    </source>
</evidence>
<evidence type="ECO:0000313" key="17">
    <source>
        <dbReference type="EMBL" id="KAL3278271.1"/>
    </source>
</evidence>
<protein>
    <recommendedName>
        <fullName evidence="14">Mitochondrial import inner membrane translocase subunit TIM50</fullName>
    </recommendedName>
</protein>
<evidence type="ECO:0000256" key="9">
    <source>
        <dbReference type="ARBA" id="ARBA00022989"/>
    </source>
</evidence>
<comment type="caution">
    <text evidence="17">The sequence shown here is derived from an EMBL/GenBank/DDBJ whole genome shotgun (WGS) entry which is preliminary data.</text>
</comment>
<dbReference type="SMART" id="SM00577">
    <property type="entry name" value="CPDc"/>
    <property type="match status" value="1"/>
</dbReference>
<dbReference type="GO" id="GO:0015031">
    <property type="term" value="P:protein transport"/>
    <property type="evidence" value="ECO:0007669"/>
    <property type="project" value="UniProtKB-KW"/>
</dbReference>
<organism evidence="17 18">
    <name type="scientific">Cryptolaemus montrouzieri</name>
    <dbReference type="NCBI Taxonomy" id="559131"/>
    <lineage>
        <taxon>Eukaryota</taxon>
        <taxon>Metazoa</taxon>
        <taxon>Ecdysozoa</taxon>
        <taxon>Arthropoda</taxon>
        <taxon>Hexapoda</taxon>
        <taxon>Insecta</taxon>
        <taxon>Pterygota</taxon>
        <taxon>Neoptera</taxon>
        <taxon>Endopterygota</taxon>
        <taxon>Coleoptera</taxon>
        <taxon>Polyphaga</taxon>
        <taxon>Cucujiformia</taxon>
        <taxon>Coccinelloidea</taxon>
        <taxon>Coccinellidae</taxon>
        <taxon>Scymninae</taxon>
        <taxon>Scymnini</taxon>
        <taxon>Cryptolaemus</taxon>
    </lineage>
</organism>
<dbReference type="AlphaFoldDB" id="A0ABD2NHK1"/>
<evidence type="ECO:0000256" key="12">
    <source>
        <dbReference type="ARBA" id="ARBA00023136"/>
    </source>
</evidence>
<keyword evidence="6" id="KW-0999">Mitochondrion inner membrane</keyword>
<dbReference type="SUPFAM" id="SSF56784">
    <property type="entry name" value="HAD-like"/>
    <property type="match status" value="1"/>
</dbReference>
<keyword evidence="9 14" id="KW-1133">Transmembrane helix</keyword>
<feature type="domain" description="FCP1 homology" evidence="16">
    <location>
        <begin position="149"/>
        <end position="291"/>
    </location>
</feature>
<keyword evidence="4 14" id="KW-0813">Transport</keyword>
<accession>A0ABD2NHK1</accession>
<dbReference type="Gene3D" id="3.40.50.1000">
    <property type="entry name" value="HAD superfamily/HAD-like"/>
    <property type="match status" value="1"/>
</dbReference>
<evidence type="ECO:0000256" key="13">
    <source>
        <dbReference type="ARBA" id="ARBA00061911"/>
    </source>
</evidence>
<evidence type="ECO:0000256" key="4">
    <source>
        <dbReference type="ARBA" id="ARBA00022448"/>
    </source>
</evidence>
<dbReference type="CDD" id="cd07521">
    <property type="entry name" value="HAD_FCP1-like"/>
    <property type="match status" value="1"/>
</dbReference>
<feature type="transmembrane region" description="Helical" evidence="14">
    <location>
        <begin position="72"/>
        <end position="90"/>
    </location>
</feature>
<dbReference type="InterPro" id="IPR004274">
    <property type="entry name" value="FCP1_dom"/>
</dbReference>
<keyword evidence="7 14" id="KW-0653">Protein transport</keyword>